<sequence>MKKIYTLAAASLFLFSCDVKVEKEVTTEEETAPQQMEAEKPEPTKPEETEVYEPVPPTVKTTANKAPSDATVLFDGNNLDAWESVDNAGEPAGWTVADGVLTVDKSKGNIQTKEKFGSYQLHIEWKIPADIDGEGQVRGNSGLFLASIGPGDEGYELQILDSYENDTYTNGQAGSIYKQAVPLANPINKPGEWQTYDVIWTAPEFNEDGSLKSPAYVTALFNGVVVQNHYELKGPTQYIGNPAYRKAHGKSPIKLQSHGDPSKPISFKNIWVREL</sequence>
<protein>
    <recommendedName>
        <fullName evidence="2">3-keto-alpha-glucoside-1,2-lyase/3-keto-2-hydroxy-glucal hydratase domain-containing protein</fullName>
    </recommendedName>
</protein>
<evidence type="ECO:0000313" key="4">
    <source>
        <dbReference type="Proteomes" id="UP000199138"/>
    </source>
</evidence>
<dbReference type="GO" id="GO:0016787">
    <property type="term" value="F:hydrolase activity"/>
    <property type="evidence" value="ECO:0007669"/>
    <property type="project" value="InterPro"/>
</dbReference>
<evidence type="ECO:0000313" key="3">
    <source>
        <dbReference type="EMBL" id="SFU68964.1"/>
    </source>
</evidence>
<dbReference type="Pfam" id="PF06439">
    <property type="entry name" value="3keto-disac_hyd"/>
    <property type="match status" value="1"/>
</dbReference>
<dbReference type="RefSeq" id="WP_218157949.1">
    <property type="nucleotide sequence ID" value="NZ_FPBK01000013.1"/>
</dbReference>
<dbReference type="InterPro" id="IPR010496">
    <property type="entry name" value="AL/BT2_dom"/>
</dbReference>
<dbReference type="AlphaFoldDB" id="A0A1I7I7Y8"/>
<feature type="compositionally biased region" description="Basic and acidic residues" evidence="1">
    <location>
        <begin position="37"/>
        <end position="48"/>
    </location>
</feature>
<dbReference type="Gene3D" id="2.60.120.560">
    <property type="entry name" value="Exo-inulinase, domain 1"/>
    <property type="match status" value="1"/>
</dbReference>
<evidence type="ECO:0000259" key="2">
    <source>
        <dbReference type="Pfam" id="PF06439"/>
    </source>
</evidence>
<dbReference type="EMBL" id="FPBK01000013">
    <property type="protein sequence ID" value="SFU68964.1"/>
    <property type="molecule type" value="Genomic_DNA"/>
</dbReference>
<dbReference type="PROSITE" id="PS51257">
    <property type="entry name" value="PROKAR_LIPOPROTEIN"/>
    <property type="match status" value="1"/>
</dbReference>
<organism evidence="3 4">
    <name type="scientific">Pustulibacterium marinum</name>
    <dbReference type="NCBI Taxonomy" id="1224947"/>
    <lineage>
        <taxon>Bacteria</taxon>
        <taxon>Pseudomonadati</taxon>
        <taxon>Bacteroidota</taxon>
        <taxon>Flavobacteriia</taxon>
        <taxon>Flavobacteriales</taxon>
        <taxon>Flavobacteriaceae</taxon>
        <taxon>Pustulibacterium</taxon>
    </lineage>
</organism>
<reference evidence="3 4" key="1">
    <citation type="submission" date="2016-10" db="EMBL/GenBank/DDBJ databases">
        <authorList>
            <person name="de Groot N.N."/>
        </authorList>
    </citation>
    <scope>NUCLEOTIDE SEQUENCE [LARGE SCALE GENOMIC DNA]</scope>
    <source>
        <strain evidence="3 4">CGMCC 1.12333</strain>
    </source>
</reference>
<proteinExistence type="predicted"/>
<name>A0A1I7I7Y8_9FLAO</name>
<dbReference type="STRING" id="1224947.SAMN05216480_11389"/>
<evidence type="ECO:0000256" key="1">
    <source>
        <dbReference type="SAM" id="MobiDB-lite"/>
    </source>
</evidence>
<feature type="region of interest" description="Disordered" evidence="1">
    <location>
        <begin position="24"/>
        <end position="63"/>
    </location>
</feature>
<gene>
    <name evidence="3" type="ORF">SAMN05216480_11389</name>
</gene>
<keyword evidence="4" id="KW-1185">Reference proteome</keyword>
<dbReference type="Proteomes" id="UP000199138">
    <property type="component" value="Unassembled WGS sequence"/>
</dbReference>
<accession>A0A1I7I7Y8</accession>
<feature type="domain" description="3-keto-alpha-glucoside-1,2-lyase/3-keto-2-hydroxy-glucal hydratase" evidence="2">
    <location>
        <begin position="70"/>
        <end position="273"/>
    </location>
</feature>